<gene>
    <name evidence="3" type="ORF">MILUP08_41150</name>
</gene>
<evidence type="ECO:0000259" key="2">
    <source>
        <dbReference type="Pfam" id="PF13546"/>
    </source>
</evidence>
<dbReference type="EMBL" id="CAIE01000013">
    <property type="protein sequence ID" value="CCH16236.1"/>
    <property type="molecule type" value="Genomic_DNA"/>
</dbReference>
<dbReference type="eggNOG" id="COG5659">
    <property type="taxonomic scope" value="Bacteria"/>
</dbReference>
<protein>
    <submittedName>
        <fullName evidence="3">Transposase</fullName>
    </submittedName>
</protein>
<feature type="region of interest" description="Disordered" evidence="1">
    <location>
        <begin position="168"/>
        <end position="202"/>
    </location>
</feature>
<comment type="caution">
    <text evidence="3">The sequence shown here is derived from an EMBL/GenBank/DDBJ whole genome shotgun (WGS) entry which is preliminary data.</text>
</comment>
<accession>I0KXD9</accession>
<feature type="region of interest" description="Disordered" evidence="1">
    <location>
        <begin position="223"/>
        <end position="272"/>
    </location>
</feature>
<dbReference type="NCBIfam" id="NF033540">
    <property type="entry name" value="transpos_IS701"/>
    <property type="match status" value="1"/>
</dbReference>
<feature type="domain" description="Transposase IS701-like DDE" evidence="2">
    <location>
        <begin position="29"/>
        <end position="174"/>
    </location>
</feature>
<name>I0KXD9_9ACTN</name>
<reference evidence="4" key="1">
    <citation type="journal article" date="2012" name="J. Bacteriol.">
        <title>Genome Sequence of Micromonospora lupini Lupac 08, Isolated from Root Nodules of Lupinus angustifolius.</title>
        <authorList>
            <person name="Alonso-Vega P."/>
            <person name="Normand P."/>
            <person name="Bacigalupe R."/>
            <person name="Pujic P."/>
            <person name="Lajus A."/>
            <person name="Vallenet D."/>
            <person name="Carro L."/>
            <person name="Coll P."/>
            <person name="Trujillo M.E."/>
        </authorList>
    </citation>
    <scope>NUCLEOTIDE SEQUENCE [LARGE SCALE GENOMIC DNA]</scope>
    <source>
        <strain evidence="4">Lupac 08</strain>
    </source>
</reference>
<dbReference type="SUPFAM" id="SSF53098">
    <property type="entry name" value="Ribonuclease H-like"/>
    <property type="match status" value="1"/>
</dbReference>
<sequence>MFVGPTVTDVDVDRWHGELDRLHARIGPRFRRSEPRLRVRQYLCGLVSGLGRKNGWTLAEQAGDASPDGMQRLLRWADWDVDAVRDDVRDYVVEHLGDPAGVLIVDDTGFLKKGTRSAGVQRQYSGTAGRTENCQVGAFLAYRSAKGHALIDRQLYLPASWTDDRDRCRAAGDPGRGAVRHEGADGPGDAGPRVGCRGAGRVGDDGRGLRAVEIVAGLVGTPGCGLCGRDPPQRRHDHHHDGHLPSRQADRRSAGPGVVPAVRRRGRPRPARVLVGAGAGADLLATRPGPLAPGPAQHDHRGDRLLRLLRTPPHPTARPGPHRGSPLGDRGVFPAGQERSRPRRIPGPRLASLVRPHHPVHGRSRLAVRGPIPYRKRGSSPGDDMMIGYTVPEIRRLLTALIVRSTHPPEHVWAWSRWRRRRQHQARTCHYRRHGYP</sequence>
<dbReference type="PANTHER" id="PTHR33627:SF1">
    <property type="entry name" value="TRANSPOSASE"/>
    <property type="match status" value="1"/>
</dbReference>
<dbReference type="Pfam" id="PF13546">
    <property type="entry name" value="DDE_5"/>
    <property type="match status" value="1"/>
</dbReference>
<feature type="compositionally biased region" description="Basic and acidic residues" evidence="1">
    <location>
        <begin position="231"/>
        <end position="253"/>
    </location>
</feature>
<keyword evidence="4" id="KW-1185">Reference proteome</keyword>
<proteinExistence type="predicted"/>
<dbReference type="STRING" id="1150864.MILUP08_41150"/>
<dbReference type="PANTHER" id="PTHR33627">
    <property type="entry name" value="TRANSPOSASE"/>
    <property type="match status" value="1"/>
</dbReference>
<evidence type="ECO:0000313" key="4">
    <source>
        <dbReference type="Proteomes" id="UP000003448"/>
    </source>
</evidence>
<evidence type="ECO:0000313" key="3">
    <source>
        <dbReference type="EMBL" id="CCH16236.1"/>
    </source>
</evidence>
<organism evidence="3 4">
    <name type="scientific">Micromonospora lupini str. Lupac 08</name>
    <dbReference type="NCBI Taxonomy" id="1150864"/>
    <lineage>
        <taxon>Bacteria</taxon>
        <taxon>Bacillati</taxon>
        <taxon>Actinomycetota</taxon>
        <taxon>Actinomycetes</taxon>
        <taxon>Micromonosporales</taxon>
        <taxon>Micromonosporaceae</taxon>
        <taxon>Micromonospora</taxon>
    </lineage>
</organism>
<dbReference type="InterPro" id="IPR039365">
    <property type="entry name" value="IS701-like"/>
</dbReference>
<dbReference type="AlphaFoldDB" id="I0KXD9"/>
<dbReference type="Proteomes" id="UP000003448">
    <property type="component" value="Unassembled WGS sequence"/>
</dbReference>
<dbReference type="InterPro" id="IPR038721">
    <property type="entry name" value="IS701-like_DDE_dom"/>
</dbReference>
<feature type="region of interest" description="Disordered" evidence="1">
    <location>
        <begin position="310"/>
        <end position="355"/>
    </location>
</feature>
<dbReference type="InterPro" id="IPR012337">
    <property type="entry name" value="RNaseH-like_sf"/>
</dbReference>
<evidence type="ECO:0000256" key="1">
    <source>
        <dbReference type="SAM" id="MobiDB-lite"/>
    </source>
</evidence>